<comment type="cofactor">
    <cofactor evidence="1">
        <name>Mg(2+)</name>
        <dbReference type="ChEBI" id="CHEBI:18420"/>
    </cofactor>
</comment>
<dbReference type="PRINTS" id="PR00452">
    <property type="entry name" value="SH3DOMAIN"/>
</dbReference>
<dbReference type="InterPro" id="IPR036028">
    <property type="entry name" value="SH3-like_dom_sf"/>
</dbReference>
<dbReference type="PROSITE" id="PS00107">
    <property type="entry name" value="PROTEIN_KINASE_ATP"/>
    <property type="match status" value="1"/>
</dbReference>
<dbReference type="Pfam" id="PF07714">
    <property type="entry name" value="PK_Tyr_Ser-Thr"/>
    <property type="match status" value="1"/>
</dbReference>
<feature type="region of interest" description="Disordered" evidence="16">
    <location>
        <begin position="1"/>
        <end position="42"/>
    </location>
</feature>
<dbReference type="EC" id="2.7.11.25" evidence="3"/>
<evidence type="ECO:0000256" key="12">
    <source>
        <dbReference type="ARBA" id="ARBA00048329"/>
    </source>
</evidence>
<keyword evidence="6" id="KW-0808">Transferase</keyword>
<dbReference type="AlphaFoldDB" id="A0A0P4WA05"/>
<sequence length="704" mass="78840">MENKKKRGGAVENGDTFPCPKAPPQHPAPPAPPPQSPQAAAGQPSLCTILYDYEAQGDDELSLRHGEMIEVLSRDVKISGDEGWWTGKINGKVGIFPSNFVQNIRDLEPVEIDFNELGLEEVIGVGGFGKVYRGTWKGQEVAVKAARQDPDEDISVTIENVRQEAKLFWPLKHENIVALKGVCLQEPNLCLVMEYARGGSLTRVLQQRKVIGPSVLTDWAIQIARGMNYLHSHAPVRIIHRDLKSSNVLLSESIDNNDLQFKTLKITDFGLAREVSKTTRMSAAGTYAWMAPEVIKTSTFSKASDVWSYGVLLWELLTGESPYKGIDTLAIAYGVAMNKLWLHIPATVPEAWRKLMKSCWELDPHARPTFIDILKKLDEISRSNFTQTPHDSFHTMQGHWKLEIEEKVNEIRMKENDLRCREEEVRRTLVKQKQIAEQLKKREQELHNREMDLLQREISIAIQQSSKPTPKKRKGKFKKKLLTKSHQISAPSDFRHHITVQPTAGVVLNPTSPDSPPGSPNLPRLKAIALPADGVKGKTWGPSTAHQKERGHIIPHHHDTNQKRWNYSGVEDGGGLSGKPVPLRPLPVPTLYNGTTPETKGQLPKFSPLELLVYNIAAMLASVAAGYDVRLSNVTAVHPRLLPVKPQEEDSDYQQWLGLTEYEFSSPSGYAHNTYHGPSRHARPALVLEPKPLRSPTPHSIFSR</sequence>
<dbReference type="PANTHER" id="PTHR44329">
    <property type="entry name" value="SERINE/THREONINE-PROTEIN KINASE TNNI3K-RELATED"/>
    <property type="match status" value="1"/>
</dbReference>
<keyword evidence="8 14" id="KW-0547">Nucleotide-binding</keyword>
<feature type="region of interest" description="Disordered" evidence="16">
    <location>
        <begin position="465"/>
        <end position="484"/>
    </location>
</feature>
<organism evidence="19">
    <name type="scientific">Scylla olivacea</name>
    <name type="common">Orange mud crab</name>
    <name type="synonym">Cancer olivacea</name>
    <dbReference type="NCBI Taxonomy" id="85551"/>
    <lineage>
        <taxon>Eukaryota</taxon>
        <taxon>Metazoa</taxon>
        <taxon>Ecdysozoa</taxon>
        <taxon>Arthropoda</taxon>
        <taxon>Crustacea</taxon>
        <taxon>Multicrustacea</taxon>
        <taxon>Malacostraca</taxon>
        <taxon>Eumalacostraca</taxon>
        <taxon>Eucarida</taxon>
        <taxon>Decapoda</taxon>
        <taxon>Pleocyemata</taxon>
        <taxon>Brachyura</taxon>
        <taxon>Eubrachyura</taxon>
        <taxon>Portunoidea</taxon>
        <taxon>Portunidae</taxon>
        <taxon>Portuninae</taxon>
        <taxon>Scylla</taxon>
    </lineage>
</organism>
<evidence type="ECO:0000259" key="17">
    <source>
        <dbReference type="PROSITE" id="PS50002"/>
    </source>
</evidence>
<comment type="catalytic activity">
    <reaction evidence="11">
        <text>L-threonyl-[protein] + ATP = O-phospho-L-threonyl-[protein] + ADP + H(+)</text>
        <dbReference type="Rhea" id="RHEA:46608"/>
        <dbReference type="Rhea" id="RHEA-COMP:11060"/>
        <dbReference type="Rhea" id="RHEA-COMP:11605"/>
        <dbReference type="ChEBI" id="CHEBI:15378"/>
        <dbReference type="ChEBI" id="CHEBI:30013"/>
        <dbReference type="ChEBI" id="CHEBI:30616"/>
        <dbReference type="ChEBI" id="CHEBI:61977"/>
        <dbReference type="ChEBI" id="CHEBI:456216"/>
        <dbReference type="EC" id="2.7.11.25"/>
    </reaction>
</comment>
<dbReference type="CDD" id="cd11876">
    <property type="entry name" value="SH3_MLK"/>
    <property type="match status" value="1"/>
</dbReference>
<dbReference type="InterPro" id="IPR011009">
    <property type="entry name" value="Kinase-like_dom_sf"/>
</dbReference>
<evidence type="ECO:0000256" key="11">
    <source>
        <dbReference type="ARBA" id="ARBA00047559"/>
    </source>
</evidence>
<dbReference type="PRINTS" id="PR00109">
    <property type="entry name" value="TYRKINASE"/>
</dbReference>
<dbReference type="SUPFAM" id="SSF56112">
    <property type="entry name" value="Protein kinase-like (PK-like)"/>
    <property type="match status" value="1"/>
</dbReference>
<evidence type="ECO:0000256" key="16">
    <source>
        <dbReference type="SAM" id="MobiDB-lite"/>
    </source>
</evidence>
<dbReference type="SUPFAM" id="SSF50044">
    <property type="entry name" value="SH3-domain"/>
    <property type="match status" value="1"/>
</dbReference>
<dbReference type="PROSITE" id="PS50011">
    <property type="entry name" value="PROTEIN_KINASE_DOM"/>
    <property type="match status" value="1"/>
</dbReference>
<dbReference type="PROSITE" id="PS00108">
    <property type="entry name" value="PROTEIN_KINASE_ST"/>
    <property type="match status" value="1"/>
</dbReference>
<keyword evidence="9" id="KW-0418">Kinase</keyword>
<name>A0A0P4WA05_SCYOL</name>
<keyword evidence="7" id="KW-0677">Repeat</keyword>
<evidence type="ECO:0000256" key="4">
    <source>
        <dbReference type="ARBA" id="ARBA00022443"/>
    </source>
</evidence>
<evidence type="ECO:0000256" key="10">
    <source>
        <dbReference type="ARBA" id="ARBA00022840"/>
    </source>
</evidence>
<proteinExistence type="inferred from homology"/>
<evidence type="ECO:0000259" key="18">
    <source>
        <dbReference type="PROSITE" id="PS50011"/>
    </source>
</evidence>
<keyword evidence="10 14" id="KW-0067">ATP-binding</keyword>
<feature type="binding site" evidence="14">
    <location>
        <position position="144"/>
    </location>
    <ligand>
        <name>ATP</name>
        <dbReference type="ChEBI" id="CHEBI:30616"/>
    </ligand>
</feature>
<feature type="compositionally biased region" description="Pro residues" evidence="16">
    <location>
        <begin position="20"/>
        <end position="36"/>
    </location>
</feature>
<dbReference type="CDD" id="cd14061">
    <property type="entry name" value="STKc_MLK"/>
    <property type="match status" value="1"/>
</dbReference>
<dbReference type="InterPro" id="IPR017441">
    <property type="entry name" value="Protein_kinase_ATP_BS"/>
</dbReference>
<accession>A0A0P4WA05</accession>
<comment type="similarity">
    <text evidence="2">Belongs to the protein kinase superfamily. STE Ser/Thr protein kinase family. MAP kinase kinase kinase subfamily.</text>
</comment>
<keyword evidence="4 13" id="KW-0728">SH3 domain</keyword>
<dbReference type="FunFam" id="2.30.30.40:FF:000072">
    <property type="entry name" value="Unconventional Myosin IB"/>
    <property type="match status" value="1"/>
</dbReference>
<dbReference type="Gene3D" id="3.30.200.20">
    <property type="entry name" value="Phosphorylase Kinase, domain 1"/>
    <property type="match status" value="1"/>
</dbReference>
<dbReference type="InterPro" id="IPR008271">
    <property type="entry name" value="Ser/Thr_kinase_AS"/>
</dbReference>
<evidence type="ECO:0000256" key="7">
    <source>
        <dbReference type="ARBA" id="ARBA00022737"/>
    </source>
</evidence>
<dbReference type="FunFam" id="3.30.200.20:FF:000085">
    <property type="entry name" value="Mitogen-activated protein kinase kinase kinase"/>
    <property type="match status" value="1"/>
</dbReference>
<feature type="compositionally biased region" description="Basic residues" evidence="16">
    <location>
        <begin position="469"/>
        <end position="483"/>
    </location>
</feature>
<evidence type="ECO:0000256" key="8">
    <source>
        <dbReference type="ARBA" id="ARBA00022741"/>
    </source>
</evidence>
<dbReference type="SMART" id="SM00220">
    <property type="entry name" value="S_TKc"/>
    <property type="match status" value="1"/>
</dbReference>
<dbReference type="GO" id="GO:0005524">
    <property type="term" value="F:ATP binding"/>
    <property type="evidence" value="ECO:0007669"/>
    <property type="project" value="UniProtKB-UniRule"/>
</dbReference>
<dbReference type="PANTHER" id="PTHR44329:SF293">
    <property type="entry name" value="MITOGEN-ACTIVATED PROTEIN KINASE KINASE KINASE"/>
    <property type="match status" value="1"/>
</dbReference>
<dbReference type="PROSITE" id="PS50002">
    <property type="entry name" value="SH3"/>
    <property type="match status" value="1"/>
</dbReference>
<dbReference type="InterPro" id="IPR001245">
    <property type="entry name" value="Ser-Thr/Tyr_kinase_cat_dom"/>
</dbReference>
<dbReference type="InterPro" id="IPR001452">
    <property type="entry name" value="SH3_domain"/>
</dbReference>
<evidence type="ECO:0000313" key="19">
    <source>
        <dbReference type="EMBL" id="JAI63015.1"/>
    </source>
</evidence>
<keyword evidence="15" id="KW-0175">Coiled coil</keyword>
<dbReference type="Gene3D" id="2.30.30.40">
    <property type="entry name" value="SH3 Domains"/>
    <property type="match status" value="1"/>
</dbReference>
<feature type="domain" description="SH3" evidence="17">
    <location>
        <begin position="42"/>
        <end position="106"/>
    </location>
</feature>
<reference evidence="19" key="1">
    <citation type="submission" date="2015-09" db="EMBL/GenBank/DDBJ databases">
        <title>Scylla olivacea transcriptome.</title>
        <authorList>
            <person name="Ikhwanuddin M."/>
        </authorList>
    </citation>
    <scope>NUCLEOTIDE SEQUENCE</scope>
</reference>
<dbReference type="GO" id="GO:0016192">
    <property type="term" value="P:vesicle-mediated transport"/>
    <property type="evidence" value="ECO:0007669"/>
    <property type="project" value="UniProtKB-ARBA"/>
</dbReference>
<keyword evidence="5" id="KW-0723">Serine/threonine-protein kinase</keyword>
<dbReference type="GO" id="GO:0004706">
    <property type="term" value="F:JUN kinase kinase kinase activity"/>
    <property type="evidence" value="ECO:0007669"/>
    <property type="project" value="TreeGrafter"/>
</dbReference>
<evidence type="ECO:0000256" key="1">
    <source>
        <dbReference type="ARBA" id="ARBA00001946"/>
    </source>
</evidence>
<dbReference type="EMBL" id="GDRN01075699">
    <property type="protein sequence ID" value="JAI63015.1"/>
    <property type="molecule type" value="Transcribed_RNA"/>
</dbReference>
<evidence type="ECO:0000256" key="5">
    <source>
        <dbReference type="ARBA" id="ARBA00022527"/>
    </source>
</evidence>
<evidence type="ECO:0000256" key="6">
    <source>
        <dbReference type="ARBA" id="ARBA00022679"/>
    </source>
</evidence>
<evidence type="ECO:0000256" key="15">
    <source>
        <dbReference type="SAM" id="Coils"/>
    </source>
</evidence>
<dbReference type="Gene3D" id="1.10.510.10">
    <property type="entry name" value="Transferase(Phosphotransferase) domain 1"/>
    <property type="match status" value="1"/>
</dbReference>
<dbReference type="InterPro" id="IPR000719">
    <property type="entry name" value="Prot_kinase_dom"/>
</dbReference>
<dbReference type="SMART" id="SM00326">
    <property type="entry name" value="SH3"/>
    <property type="match status" value="1"/>
</dbReference>
<dbReference type="FunFam" id="1.10.510.10:FF:000076">
    <property type="entry name" value="Mitogen-activated protein kinase kinase kinase"/>
    <property type="match status" value="1"/>
</dbReference>
<evidence type="ECO:0000256" key="3">
    <source>
        <dbReference type="ARBA" id="ARBA00012406"/>
    </source>
</evidence>
<dbReference type="GO" id="GO:0006950">
    <property type="term" value="P:response to stress"/>
    <property type="evidence" value="ECO:0007669"/>
    <property type="project" value="UniProtKB-ARBA"/>
</dbReference>
<protein>
    <recommendedName>
        <fullName evidence="3">mitogen-activated protein kinase kinase kinase</fullName>
        <ecNumber evidence="3">2.7.11.25</ecNumber>
    </recommendedName>
</protein>
<evidence type="ECO:0000256" key="2">
    <source>
        <dbReference type="ARBA" id="ARBA00006529"/>
    </source>
</evidence>
<evidence type="ECO:0000256" key="9">
    <source>
        <dbReference type="ARBA" id="ARBA00022777"/>
    </source>
</evidence>
<feature type="domain" description="Protein kinase" evidence="18">
    <location>
        <begin position="117"/>
        <end position="393"/>
    </location>
</feature>
<dbReference type="Pfam" id="PF14604">
    <property type="entry name" value="SH3_9"/>
    <property type="match status" value="1"/>
</dbReference>
<comment type="catalytic activity">
    <reaction evidence="12">
        <text>L-seryl-[protein] + ATP = O-phospho-L-seryl-[protein] + ADP + H(+)</text>
        <dbReference type="Rhea" id="RHEA:17989"/>
        <dbReference type="Rhea" id="RHEA-COMP:9863"/>
        <dbReference type="Rhea" id="RHEA-COMP:11604"/>
        <dbReference type="ChEBI" id="CHEBI:15378"/>
        <dbReference type="ChEBI" id="CHEBI:29999"/>
        <dbReference type="ChEBI" id="CHEBI:30616"/>
        <dbReference type="ChEBI" id="CHEBI:83421"/>
        <dbReference type="ChEBI" id="CHEBI:456216"/>
        <dbReference type="EC" id="2.7.11.25"/>
    </reaction>
</comment>
<dbReference type="InterPro" id="IPR051681">
    <property type="entry name" value="Ser/Thr_Kinases-Pseudokinases"/>
</dbReference>
<evidence type="ECO:0000256" key="13">
    <source>
        <dbReference type="PROSITE-ProRule" id="PRU00192"/>
    </source>
</evidence>
<evidence type="ECO:0000256" key="14">
    <source>
        <dbReference type="PROSITE-ProRule" id="PRU10141"/>
    </source>
</evidence>
<feature type="coiled-coil region" evidence="15">
    <location>
        <begin position="404"/>
        <end position="456"/>
    </location>
</feature>